<reference evidence="1" key="1">
    <citation type="submission" date="2019-02" db="EMBL/GenBank/DDBJ databases">
        <authorList>
            <person name="Gruber-Vodicka R. H."/>
            <person name="Seah K. B. B."/>
        </authorList>
    </citation>
    <scope>NUCLEOTIDE SEQUENCE</scope>
    <source>
        <strain evidence="1">BECK_M6</strain>
    </source>
</reference>
<dbReference type="AlphaFoldDB" id="A0A450U6R8"/>
<proteinExistence type="predicted"/>
<organism evidence="1">
    <name type="scientific">Candidatus Kentrum sp. LFY</name>
    <dbReference type="NCBI Taxonomy" id="2126342"/>
    <lineage>
        <taxon>Bacteria</taxon>
        <taxon>Pseudomonadati</taxon>
        <taxon>Pseudomonadota</taxon>
        <taxon>Gammaproteobacteria</taxon>
        <taxon>Candidatus Kentrum</taxon>
    </lineage>
</organism>
<gene>
    <name evidence="1" type="ORF">BECKLFY1418A_GA0070994_100188</name>
</gene>
<name>A0A450U6R8_9GAMM</name>
<dbReference type="EMBL" id="CAADFH010000001">
    <property type="protein sequence ID" value="VFJ87383.1"/>
    <property type="molecule type" value="Genomic_DNA"/>
</dbReference>
<evidence type="ECO:0008006" key="2">
    <source>
        <dbReference type="Google" id="ProtNLM"/>
    </source>
</evidence>
<protein>
    <recommendedName>
        <fullName evidence="2">Transposase</fullName>
    </recommendedName>
</protein>
<accession>A0A450U6R8</accession>
<evidence type="ECO:0000313" key="1">
    <source>
        <dbReference type="EMBL" id="VFJ87383.1"/>
    </source>
</evidence>
<sequence>MTLLMIRVLSAGRKPLSLTAGKLHRTVETIIHEKRYLADNANLGISSTIKRKAIHMALESAI</sequence>